<dbReference type="Pfam" id="PF00059">
    <property type="entry name" value="Lectin_C"/>
    <property type="match status" value="1"/>
</dbReference>
<keyword evidence="1" id="KW-1015">Disulfide bond</keyword>
<dbReference type="InterPro" id="IPR016187">
    <property type="entry name" value="CTDL_fold"/>
</dbReference>
<dbReference type="InterPro" id="IPR001304">
    <property type="entry name" value="C-type_lectin-like"/>
</dbReference>
<dbReference type="OrthoDB" id="6110379at2759"/>
<gene>
    <name evidence="4" type="primary">LOC106173489</name>
</gene>
<dbReference type="SMART" id="SM00034">
    <property type="entry name" value="CLECT"/>
    <property type="match status" value="1"/>
</dbReference>
<protein>
    <submittedName>
        <fullName evidence="4">Perlucin-like</fullName>
    </submittedName>
</protein>
<dbReference type="KEGG" id="lak:106173489"/>
<dbReference type="Gene3D" id="3.10.100.10">
    <property type="entry name" value="Mannose-Binding Protein A, subunit A"/>
    <property type="match status" value="1"/>
</dbReference>
<reference evidence="4" key="1">
    <citation type="submission" date="2025-08" db="UniProtKB">
        <authorList>
            <consortium name="RefSeq"/>
        </authorList>
    </citation>
    <scope>IDENTIFICATION</scope>
    <source>
        <tissue evidence="4">Gonads</tissue>
    </source>
</reference>
<dbReference type="PROSITE" id="PS50041">
    <property type="entry name" value="C_TYPE_LECTIN_2"/>
    <property type="match status" value="1"/>
</dbReference>
<sequence length="118" mass="13874">MSWDDAQRNCQYSNGNLVTIQSSAEQEFLTDYITRNRGTYPDSGFWTGGIDRGANGLFRWTKNNKLIQNEGDFLGWDYFDSTITQSGQDCLVMWRDRGYLWHDHRCYEKVHSICEIEK</sequence>
<dbReference type="AlphaFoldDB" id="A0A1S3JI94"/>
<dbReference type="CDD" id="cd00037">
    <property type="entry name" value="CLECT"/>
    <property type="match status" value="1"/>
</dbReference>
<dbReference type="SUPFAM" id="SSF56436">
    <property type="entry name" value="C-type lectin-like"/>
    <property type="match status" value="1"/>
</dbReference>
<evidence type="ECO:0000259" key="2">
    <source>
        <dbReference type="PROSITE" id="PS50041"/>
    </source>
</evidence>
<dbReference type="PROSITE" id="PS00615">
    <property type="entry name" value="C_TYPE_LECTIN_1"/>
    <property type="match status" value="1"/>
</dbReference>
<dbReference type="InParanoid" id="A0A1S3JI94"/>
<dbReference type="InterPro" id="IPR016186">
    <property type="entry name" value="C-type_lectin-like/link_sf"/>
</dbReference>
<keyword evidence="3" id="KW-1185">Reference proteome</keyword>
<organism evidence="3 4">
    <name type="scientific">Lingula anatina</name>
    <name type="common">Brachiopod</name>
    <name type="synonym">Lingula unguis</name>
    <dbReference type="NCBI Taxonomy" id="7574"/>
    <lineage>
        <taxon>Eukaryota</taxon>
        <taxon>Metazoa</taxon>
        <taxon>Spiralia</taxon>
        <taxon>Lophotrochozoa</taxon>
        <taxon>Brachiopoda</taxon>
        <taxon>Linguliformea</taxon>
        <taxon>Lingulata</taxon>
        <taxon>Lingulida</taxon>
        <taxon>Linguloidea</taxon>
        <taxon>Lingulidae</taxon>
        <taxon>Lingula</taxon>
    </lineage>
</organism>
<name>A0A1S3JI94_LINAN</name>
<dbReference type="RefSeq" id="XP_013410083.1">
    <property type="nucleotide sequence ID" value="XM_013554629.1"/>
</dbReference>
<dbReference type="InterPro" id="IPR050111">
    <property type="entry name" value="C-type_lectin/snaclec_domain"/>
</dbReference>
<feature type="domain" description="C-type lectin" evidence="2">
    <location>
        <begin position="1"/>
        <end position="115"/>
    </location>
</feature>
<evidence type="ECO:0000256" key="1">
    <source>
        <dbReference type="ARBA" id="ARBA00023157"/>
    </source>
</evidence>
<dbReference type="Proteomes" id="UP000085678">
    <property type="component" value="Unplaced"/>
</dbReference>
<dbReference type="InterPro" id="IPR018378">
    <property type="entry name" value="C-type_lectin_CS"/>
</dbReference>
<evidence type="ECO:0000313" key="4">
    <source>
        <dbReference type="RefSeq" id="XP_013410083.1"/>
    </source>
</evidence>
<dbReference type="GeneID" id="106173489"/>
<proteinExistence type="predicted"/>
<evidence type="ECO:0000313" key="3">
    <source>
        <dbReference type="Proteomes" id="UP000085678"/>
    </source>
</evidence>
<dbReference type="PANTHER" id="PTHR22803">
    <property type="entry name" value="MANNOSE, PHOSPHOLIPASE, LECTIN RECEPTOR RELATED"/>
    <property type="match status" value="1"/>
</dbReference>
<accession>A0A1S3JI94</accession>